<feature type="compositionally biased region" description="Acidic residues" evidence="2">
    <location>
        <begin position="44"/>
        <end position="68"/>
    </location>
</feature>
<proteinExistence type="predicted"/>
<feature type="region of interest" description="Disordered" evidence="2">
    <location>
        <begin position="478"/>
        <end position="522"/>
    </location>
</feature>
<reference evidence="4 5" key="1">
    <citation type="submission" date="2011-10" db="EMBL/GenBank/DDBJ databases">
        <authorList>
            <person name="Genoscope - CEA"/>
        </authorList>
    </citation>
    <scope>NUCLEOTIDE SEQUENCE [LARGE SCALE GENOMIC DNA]</scope>
    <source>
        <strain evidence="4 5">RCC 1105</strain>
    </source>
</reference>
<evidence type="ECO:0000256" key="2">
    <source>
        <dbReference type="SAM" id="MobiDB-lite"/>
    </source>
</evidence>
<organism evidence="4 5">
    <name type="scientific">Bathycoccus prasinos</name>
    <dbReference type="NCBI Taxonomy" id="41875"/>
    <lineage>
        <taxon>Eukaryota</taxon>
        <taxon>Viridiplantae</taxon>
        <taxon>Chlorophyta</taxon>
        <taxon>Mamiellophyceae</taxon>
        <taxon>Mamiellales</taxon>
        <taxon>Bathycoccaceae</taxon>
        <taxon>Bathycoccus</taxon>
    </lineage>
</organism>
<gene>
    <name evidence="4" type="ORF">Bathy01g07040</name>
</gene>
<dbReference type="EMBL" id="FO082278">
    <property type="protein sequence ID" value="CCO14269.1"/>
    <property type="molecule type" value="Genomic_DNA"/>
</dbReference>
<dbReference type="GO" id="GO:0008270">
    <property type="term" value="F:zinc ion binding"/>
    <property type="evidence" value="ECO:0007669"/>
    <property type="project" value="UniProtKB-KW"/>
</dbReference>
<evidence type="ECO:0000313" key="5">
    <source>
        <dbReference type="Proteomes" id="UP000198341"/>
    </source>
</evidence>
<feature type="compositionally biased region" description="Basic and acidic residues" evidence="2">
    <location>
        <begin position="72"/>
        <end position="94"/>
    </location>
</feature>
<keyword evidence="1" id="KW-0863">Zinc-finger</keyword>
<feature type="compositionally biased region" description="Low complexity" evidence="2">
    <location>
        <begin position="140"/>
        <end position="157"/>
    </location>
</feature>
<dbReference type="GeneID" id="19018438"/>
<feature type="domain" description="C2H2-type" evidence="3">
    <location>
        <begin position="429"/>
        <end position="456"/>
    </location>
</feature>
<feature type="compositionally biased region" description="Acidic residues" evidence="2">
    <location>
        <begin position="119"/>
        <end position="137"/>
    </location>
</feature>
<dbReference type="PROSITE" id="PS50157">
    <property type="entry name" value="ZINC_FINGER_C2H2_2"/>
    <property type="match status" value="1"/>
</dbReference>
<dbReference type="Gene3D" id="3.30.160.60">
    <property type="entry name" value="Classic Zinc Finger"/>
    <property type="match status" value="1"/>
</dbReference>
<feature type="region of interest" description="Disordered" evidence="2">
    <location>
        <begin position="369"/>
        <end position="388"/>
    </location>
</feature>
<dbReference type="InterPro" id="IPR036236">
    <property type="entry name" value="Znf_C2H2_sf"/>
</dbReference>
<evidence type="ECO:0000259" key="3">
    <source>
        <dbReference type="PROSITE" id="PS50157"/>
    </source>
</evidence>
<evidence type="ECO:0000313" key="4">
    <source>
        <dbReference type="EMBL" id="CCO14269.1"/>
    </source>
</evidence>
<feature type="compositionally biased region" description="Acidic residues" evidence="2">
    <location>
        <begin position="493"/>
        <end position="504"/>
    </location>
</feature>
<dbReference type="InterPro" id="IPR013087">
    <property type="entry name" value="Znf_C2H2_type"/>
</dbReference>
<keyword evidence="1" id="KW-0862">Zinc</keyword>
<evidence type="ECO:0000256" key="1">
    <source>
        <dbReference type="PROSITE-ProRule" id="PRU00042"/>
    </source>
</evidence>
<sequence length="547" mass="62964">MMEEESLGPPSPPPPPPPASSSEKEEARDGTTTTVRVVSVCVREEEEEEEEEVENGDDVDDAGEEDVNNENKNNEDDKSEKKWLEKAKDGWRTMREKKREKREEIEKMIADVSGSGAKEEEEEEEEEEEDEDEDEKENDSMMVSMMNAENNSNSNKKSSNKKRVKLRTQTAAYKVTRKIRSATERIRMIGSLCEKWERRLLSVVVGAGDEESENDDAGNKTVELEELEDLCVSLVSILNESVGKLRAYVKESREKVLPNGSVGKKEDELEKVEQKEAKEQLREKAGFKIIARCLERSETLEKRVIQSMAKLNAKNKELVRVRGDDSRIPSSEIKSKAALVVDAFTLYLKSEEQHLKNENERAARLKREQTVATKKKENKTKEDPTPVNLSSLDASTEVFKCLKCDLAFQSFASRNTHMEVKHFDGAKMFFCNKCDGTYTSRTSLHRHVNKHHSQKWACRSCNPIRCFKSRYDLRKHEESKHYEEMKKRRRELGEEEEEEEGDDDTTPKKSSKDMKTAKKSKKETLDETFYTFVNGFFLESSDEDEDE</sequence>
<keyword evidence="5" id="KW-1185">Reference proteome</keyword>
<dbReference type="Proteomes" id="UP000198341">
    <property type="component" value="Chromosome 1"/>
</dbReference>
<dbReference type="PROSITE" id="PS00028">
    <property type="entry name" value="ZINC_FINGER_C2H2_1"/>
    <property type="match status" value="2"/>
</dbReference>
<dbReference type="KEGG" id="bpg:Bathy01g07040"/>
<feature type="compositionally biased region" description="Low complexity" evidence="2">
    <location>
        <begin position="30"/>
        <end position="41"/>
    </location>
</feature>
<accession>K8E9G8</accession>
<dbReference type="SUPFAM" id="SSF57667">
    <property type="entry name" value="beta-beta-alpha zinc fingers"/>
    <property type="match status" value="1"/>
</dbReference>
<feature type="compositionally biased region" description="Pro residues" evidence="2">
    <location>
        <begin position="9"/>
        <end position="19"/>
    </location>
</feature>
<dbReference type="RefSeq" id="XP_007515390.1">
    <property type="nucleotide sequence ID" value="XM_007515328.1"/>
</dbReference>
<feature type="compositionally biased region" description="Basic and acidic residues" evidence="2">
    <location>
        <begin position="505"/>
        <end position="516"/>
    </location>
</feature>
<dbReference type="SMART" id="SM00355">
    <property type="entry name" value="ZnF_C2H2"/>
    <property type="match status" value="3"/>
</dbReference>
<dbReference type="OrthoDB" id="7852576at2759"/>
<dbReference type="AlphaFoldDB" id="K8E9G8"/>
<keyword evidence="1" id="KW-0479">Metal-binding</keyword>
<feature type="region of interest" description="Disordered" evidence="2">
    <location>
        <begin position="1"/>
        <end position="167"/>
    </location>
</feature>
<name>K8E9G8_9CHLO</name>
<protein>
    <submittedName>
        <fullName evidence="4">MCG118030, isoform CRA_a</fullName>
    </submittedName>
</protein>